<evidence type="ECO:0000256" key="1">
    <source>
        <dbReference type="ARBA" id="ARBA00022737"/>
    </source>
</evidence>
<evidence type="ECO:0000313" key="6">
    <source>
        <dbReference type="EMBL" id="KAK8857281.1"/>
    </source>
</evidence>
<dbReference type="EMBL" id="JAPCWZ010000007">
    <property type="protein sequence ID" value="KAK8857281.1"/>
    <property type="molecule type" value="Genomic_DNA"/>
</dbReference>
<feature type="compositionally biased region" description="Low complexity" evidence="4">
    <location>
        <begin position="1149"/>
        <end position="1175"/>
    </location>
</feature>
<dbReference type="SMART" id="SM00248">
    <property type="entry name" value="ANK"/>
    <property type="match status" value="10"/>
</dbReference>
<dbReference type="InterPro" id="IPR025676">
    <property type="entry name" value="Clr5_dom"/>
</dbReference>
<keyword evidence="7" id="KW-1185">Reference proteome</keyword>
<dbReference type="Pfam" id="PF14420">
    <property type="entry name" value="Clr5"/>
    <property type="match status" value="1"/>
</dbReference>
<keyword evidence="2 3" id="KW-0040">ANK repeat</keyword>
<dbReference type="Gene3D" id="1.25.40.20">
    <property type="entry name" value="Ankyrin repeat-containing domain"/>
    <property type="match status" value="3"/>
</dbReference>
<sequence>MSTAYVSFSRHFEVHPTKHQCSLQHATISLEGAPRAAVVMAQPTRCAPELQDLELWHQYEPQLRELYIQKNQTLKQVKTSMEEQHGWPVFKRITYEVVLRDELKLVKNLRKDDWHAIRHHIIKRSRKSKQSDVFLNGQLVSNKRVDKAMRRCDRHVDISREKTPVLRTGLCILTPKLRPLSLHAPNTNSMAEPSGSHTNAAAPISLNGTQSVVQSNQSISMRTQAILNMRADSPFNQFALKIEAIWLSSLSSIQQHGFGSSPGNLLQLVVGSSTAHEFQQIGSGTTQHQLASALHGTSQNTLGQTTGLPGTNNYFGVLLKACYVFSNNIDDIGARRRFLDWVGLVAEKKLLVEFFRLELPTVLAVWDNAFEASFYQRHSRAFNVFIEVGLAVDNGRLFRSRLTRCFAMAIDLGYDVAIGSVARLLKARVSPNARFDQSSFPPVYSLKGHYWRCFALKQAAKNRDAQMLGLLLTAGNCRCAKFDHMYGNILLKMVAVEDPLTKQAPSLRCVEVLINSGIRVDFLPEAIESLEFIPGWSRSGCPELLVDRIILTDGGVNRDIYECIARKSQWAQKFVTVSGIFVAAEKGAMRLQQYLQTTTAPDQAMKVTLLEIALVRAVCHEAITVLECLLKFGVDPNVKKLVSRLPERDGREKWTPVIQAASRWNTGALCRLLEYGADFMDFPLIKFATSSPTIREGSDYCELERRRGLTIQLLLDKGAPIITPPSSIILAALVPFRLDDPTIASYQFVRPWMDHITNFKPDYALCDKLQQHGIGFDSGLCGCNTLHAVLRSGYCNFETVSYLIRSGVRVHSFPCPTESKVGDTTMLHDLLYHVRVDRWKIFEILLENGADIYATTSTGESTLEASLRSPYGQNPFEKDRTKGSFRESMDIFWKIFQLMGSIYVSSLEFTSGSLLSSLISAGESDENICAGLDAIIDINSYNVSSVGSFLMEAILHGRYPLAMQLMERGADVNLQRNSFPSLPHTVWPTFNTALQIACRNNLGKPSRTNLVRFLLEKGADVNAPPTKRGMTALQWASSTGNVDIAEILLGYGADVNAKPGTHFRQYLVRNWTLTHRSKDQAVDFAASSGHLDLVDLLVKAGGLSGIPGKTGLDGAMVAAKTDGHIAIVEYLQRHTGHQLSDEIYEAHRVPSSPESVRTSSSFGASDMPSAPSSDSEYTDGESSCHCQPVALDWDRYDIEGETFDLEDETTSIQSFPMAAQNLDLPLRSPAPTADPPGPSCPVALQPSIEYPSAVLMATPDAEPMDPASGGADQIFGVTAETASDDSHPISWMNRVATDSDGDCEDTHPQMFTSQFPKAGDLEHENQKEESVMEAMDHMSPITRGVLGWIEDTDFGYPPS</sequence>
<dbReference type="PANTHER" id="PTHR24123">
    <property type="entry name" value="ANKYRIN REPEAT-CONTAINING"/>
    <property type="match status" value="1"/>
</dbReference>
<feature type="repeat" description="ANK" evidence="3">
    <location>
        <begin position="1028"/>
        <end position="1060"/>
    </location>
</feature>
<feature type="repeat" description="ANK" evidence="3">
    <location>
        <begin position="989"/>
        <end position="1026"/>
    </location>
</feature>
<dbReference type="Pfam" id="PF12796">
    <property type="entry name" value="Ank_2"/>
    <property type="match status" value="1"/>
</dbReference>
<feature type="domain" description="Clr5" evidence="5">
    <location>
        <begin position="56"/>
        <end position="87"/>
    </location>
</feature>
<comment type="caution">
    <text evidence="6">The sequence shown here is derived from an EMBL/GenBank/DDBJ whole genome shotgun (WGS) entry which is preliminary data.</text>
</comment>
<dbReference type="PROSITE" id="PS50088">
    <property type="entry name" value="ANK_REPEAT"/>
    <property type="match status" value="2"/>
</dbReference>
<dbReference type="InterPro" id="IPR002110">
    <property type="entry name" value="Ankyrin_rpt"/>
</dbReference>
<protein>
    <recommendedName>
        <fullName evidence="5">Clr5 domain-containing protein</fullName>
    </recommendedName>
</protein>
<feature type="region of interest" description="Disordered" evidence="4">
    <location>
        <begin position="1147"/>
        <end position="1184"/>
    </location>
</feature>
<accession>A0ABR2I4Z4</accession>
<evidence type="ECO:0000256" key="4">
    <source>
        <dbReference type="SAM" id="MobiDB-lite"/>
    </source>
</evidence>
<dbReference type="SUPFAM" id="SSF48403">
    <property type="entry name" value="Ankyrin repeat"/>
    <property type="match status" value="2"/>
</dbReference>
<dbReference type="Proteomes" id="UP001390339">
    <property type="component" value="Unassembled WGS sequence"/>
</dbReference>
<evidence type="ECO:0000313" key="7">
    <source>
        <dbReference type="Proteomes" id="UP001390339"/>
    </source>
</evidence>
<evidence type="ECO:0000259" key="5">
    <source>
        <dbReference type="Pfam" id="PF14420"/>
    </source>
</evidence>
<name>A0ABR2I4Z4_9PEZI</name>
<dbReference type="InterPro" id="IPR051165">
    <property type="entry name" value="Multifunctional_ANK_Repeat"/>
</dbReference>
<proteinExistence type="predicted"/>
<reference evidence="6 7" key="1">
    <citation type="journal article" date="2024" name="IMA Fungus">
        <title>Apiospora arundinis, a panoply of carbohydrate-active enzymes and secondary metabolites.</title>
        <authorList>
            <person name="Sorensen T."/>
            <person name="Petersen C."/>
            <person name="Muurmann A.T."/>
            <person name="Christiansen J.V."/>
            <person name="Brundto M.L."/>
            <person name="Overgaard C.K."/>
            <person name="Boysen A.T."/>
            <person name="Wollenberg R.D."/>
            <person name="Larsen T.O."/>
            <person name="Sorensen J.L."/>
            <person name="Nielsen K.L."/>
            <person name="Sondergaard T.E."/>
        </authorList>
    </citation>
    <scope>NUCLEOTIDE SEQUENCE [LARGE SCALE GENOMIC DNA]</scope>
    <source>
        <strain evidence="6 7">AAU 773</strain>
    </source>
</reference>
<gene>
    <name evidence="6" type="ORF">PGQ11_013193</name>
</gene>
<organism evidence="6 7">
    <name type="scientific">Apiospora arundinis</name>
    <dbReference type="NCBI Taxonomy" id="335852"/>
    <lineage>
        <taxon>Eukaryota</taxon>
        <taxon>Fungi</taxon>
        <taxon>Dikarya</taxon>
        <taxon>Ascomycota</taxon>
        <taxon>Pezizomycotina</taxon>
        <taxon>Sordariomycetes</taxon>
        <taxon>Xylariomycetidae</taxon>
        <taxon>Amphisphaeriales</taxon>
        <taxon>Apiosporaceae</taxon>
        <taxon>Apiospora</taxon>
    </lineage>
</organism>
<dbReference type="PROSITE" id="PS50297">
    <property type="entry name" value="ANK_REP_REGION"/>
    <property type="match status" value="1"/>
</dbReference>
<keyword evidence="1" id="KW-0677">Repeat</keyword>
<dbReference type="PANTHER" id="PTHR24123:SF33">
    <property type="entry name" value="PROTEIN HOS4"/>
    <property type="match status" value="1"/>
</dbReference>
<evidence type="ECO:0000256" key="3">
    <source>
        <dbReference type="PROSITE-ProRule" id="PRU00023"/>
    </source>
</evidence>
<evidence type="ECO:0000256" key="2">
    <source>
        <dbReference type="ARBA" id="ARBA00023043"/>
    </source>
</evidence>
<dbReference type="InterPro" id="IPR036770">
    <property type="entry name" value="Ankyrin_rpt-contain_sf"/>
</dbReference>